<feature type="transmembrane region" description="Helical" evidence="1">
    <location>
        <begin position="154"/>
        <end position="172"/>
    </location>
</feature>
<dbReference type="PANTHER" id="PTHR23028">
    <property type="entry name" value="ACETYLTRANSFERASE"/>
    <property type="match status" value="1"/>
</dbReference>
<feature type="transmembrane region" description="Helical" evidence="1">
    <location>
        <begin position="269"/>
        <end position="291"/>
    </location>
</feature>
<dbReference type="EMBL" id="JADKYU010001015">
    <property type="protein sequence ID" value="MBF4986191.1"/>
    <property type="molecule type" value="Genomic_DNA"/>
</dbReference>
<feature type="transmembrane region" description="Helical" evidence="1">
    <location>
        <begin position="7"/>
        <end position="25"/>
    </location>
</feature>
<evidence type="ECO:0000256" key="1">
    <source>
        <dbReference type="SAM" id="Phobius"/>
    </source>
</evidence>
<feature type="transmembrane region" description="Helical" evidence="1">
    <location>
        <begin position="78"/>
        <end position="98"/>
    </location>
</feature>
<reference evidence="3 4" key="1">
    <citation type="submission" date="2020-11" db="EMBL/GenBank/DDBJ databases">
        <title>P. mediterranea TC4 genome.</title>
        <authorList>
            <person name="Molmeret M."/>
        </authorList>
    </citation>
    <scope>NUCLEOTIDE SEQUENCE [LARGE SCALE GENOMIC DNA]</scope>
    <source>
        <strain evidence="3 4">TC4</strain>
    </source>
</reference>
<feature type="transmembrane region" description="Helical" evidence="1">
    <location>
        <begin position="208"/>
        <end position="227"/>
    </location>
</feature>
<accession>A0ABS0AA11</accession>
<organism evidence="3 4">
    <name type="scientific">Nonlabens mediterrranea</name>
    <dbReference type="NCBI Taxonomy" id="1419947"/>
    <lineage>
        <taxon>Bacteria</taxon>
        <taxon>Pseudomonadati</taxon>
        <taxon>Bacteroidota</taxon>
        <taxon>Flavobacteriia</taxon>
        <taxon>Flavobacteriales</taxon>
        <taxon>Flavobacteriaceae</taxon>
        <taxon>Nonlabens</taxon>
    </lineage>
</organism>
<feature type="transmembrane region" description="Helical" evidence="1">
    <location>
        <begin position="239"/>
        <end position="257"/>
    </location>
</feature>
<keyword evidence="1" id="KW-0812">Transmembrane</keyword>
<keyword evidence="3" id="KW-0808">Transferase</keyword>
<dbReference type="Proteomes" id="UP001194729">
    <property type="component" value="Unassembled WGS sequence"/>
</dbReference>
<sequence>MNKRVYGLDYLRGLCALLIAIYHLLKWSDIHLSQDSLISKMGIYGVAIFFALSGYALQHVYGNTFFNLENTKDFFKKRFVRIFPLLWVVITITLFATAKEFSLFEILLNYTGTFSLIRPDAYIAGGSWSIGVELVFYLLFPLLIILINIKFYKWFIFLILFSIFCYFAFILMDSNVPISENWTLYVNPLNQVLFFYSGMLLSKIKVKISTLLALIGAICLLIIMYLLEVDVTQSVIITGFNRVIYFVLSIGLVWLFASVELVKNKVHDVLVFLGDISYSLYLIHPLVYGVINKLVDFMNLDNLALVLFIKIVSSLFISYISFIIIEKRGKKLLSKIFN</sequence>
<proteinExistence type="predicted"/>
<evidence type="ECO:0000259" key="2">
    <source>
        <dbReference type="Pfam" id="PF01757"/>
    </source>
</evidence>
<keyword evidence="4" id="KW-1185">Reference proteome</keyword>
<name>A0ABS0AA11_9FLAO</name>
<dbReference type="Pfam" id="PF01757">
    <property type="entry name" value="Acyl_transf_3"/>
    <property type="match status" value="1"/>
</dbReference>
<keyword evidence="1" id="KW-0472">Membrane</keyword>
<feature type="transmembrane region" description="Helical" evidence="1">
    <location>
        <begin position="128"/>
        <end position="147"/>
    </location>
</feature>
<feature type="transmembrane region" description="Helical" evidence="1">
    <location>
        <begin position="184"/>
        <end position="201"/>
    </location>
</feature>
<feature type="transmembrane region" description="Helical" evidence="1">
    <location>
        <begin position="37"/>
        <end position="57"/>
    </location>
</feature>
<dbReference type="GO" id="GO:0016746">
    <property type="term" value="F:acyltransferase activity"/>
    <property type="evidence" value="ECO:0007669"/>
    <property type="project" value="UniProtKB-KW"/>
</dbReference>
<evidence type="ECO:0000313" key="4">
    <source>
        <dbReference type="Proteomes" id="UP001194729"/>
    </source>
</evidence>
<evidence type="ECO:0000313" key="3">
    <source>
        <dbReference type="EMBL" id="MBF4986191.1"/>
    </source>
</evidence>
<feature type="domain" description="Acyltransferase 3" evidence="2">
    <location>
        <begin position="6"/>
        <end position="320"/>
    </location>
</feature>
<protein>
    <submittedName>
        <fullName evidence="3">Acyltransferase</fullName>
    </submittedName>
</protein>
<dbReference type="InterPro" id="IPR050879">
    <property type="entry name" value="Acyltransferase_3"/>
</dbReference>
<feature type="transmembrane region" description="Helical" evidence="1">
    <location>
        <begin position="303"/>
        <end position="325"/>
    </location>
</feature>
<keyword evidence="3" id="KW-0012">Acyltransferase</keyword>
<dbReference type="PANTHER" id="PTHR23028:SF131">
    <property type="entry name" value="BLR2367 PROTEIN"/>
    <property type="match status" value="1"/>
</dbReference>
<dbReference type="InterPro" id="IPR002656">
    <property type="entry name" value="Acyl_transf_3_dom"/>
</dbReference>
<comment type="caution">
    <text evidence="3">The sequence shown here is derived from an EMBL/GenBank/DDBJ whole genome shotgun (WGS) entry which is preliminary data.</text>
</comment>
<gene>
    <name evidence="3" type="ORF">FNJ87_18345</name>
</gene>
<keyword evidence="1" id="KW-1133">Transmembrane helix</keyword>